<dbReference type="FunFam" id="3.40.50.300:FF:005144">
    <property type="entry name" value="Os02g0107900 protein"/>
    <property type="match status" value="1"/>
</dbReference>
<dbReference type="STRING" id="39946.B8AG67"/>
<dbReference type="Gene3D" id="3.40.50.300">
    <property type="entry name" value="P-loop containing nucleotide triphosphate hydrolases"/>
    <property type="match status" value="1"/>
</dbReference>
<accession>B8AG67</accession>
<evidence type="ECO:0000256" key="1">
    <source>
        <dbReference type="ARBA" id="ARBA00008526"/>
    </source>
</evidence>
<dbReference type="PANTHER" id="PTHR19229">
    <property type="entry name" value="ATP-BINDING CASSETTE TRANSPORTER SUBFAMILY A ABCA"/>
    <property type="match status" value="1"/>
</dbReference>
<dbReference type="AlphaFoldDB" id="B8AG67"/>
<evidence type="ECO:0000313" key="7">
    <source>
        <dbReference type="Proteomes" id="UP000007015"/>
    </source>
</evidence>
<dbReference type="PANTHER" id="PTHR19229:SF127">
    <property type="entry name" value="ABC TRANSPORTER DOMAIN-CONTAINING PROTEIN"/>
    <property type="match status" value="1"/>
</dbReference>
<evidence type="ECO:0000313" key="6">
    <source>
        <dbReference type="EMBL" id="EEC72321.1"/>
    </source>
</evidence>
<dbReference type="Proteomes" id="UP000007015">
    <property type="component" value="Chromosome 2"/>
</dbReference>
<dbReference type="GO" id="GO:0140359">
    <property type="term" value="F:ABC-type transporter activity"/>
    <property type="evidence" value="ECO:0007669"/>
    <property type="project" value="InterPro"/>
</dbReference>
<dbReference type="InterPro" id="IPR003439">
    <property type="entry name" value="ABC_transporter-like_ATP-bd"/>
</dbReference>
<dbReference type="GO" id="GO:0016887">
    <property type="term" value="F:ATP hydrolysis activity"/>
    <property type="evidence" value="ECO:0007669"/>
    <property type="project" value="InterPro"/>
</dbReference>
<dbReference type="Pfam" id="PF00005">
    <property type="entry name" value="ABC_tran"/>
    <property type="match status" value="1"/>
</dbReference>
<dbReference type="InterPro" id="IPR026082">
    <property type="entry name" value="ABCA"/>
</dbReference>
<dbReference type="GO" id="GO:0016020">
    <property type="term" value="C:membrane"/>
    <property type="evidence" value="ECO:0007669"/>
    <property type="project" value="InterPro"/>
</dbReference>
<evidence type="ECO:0000256" key="3">
    <source>
        <dbReference type="ARBA" id="ARBA00022840"/>
    </source>
</evidence>
<keyword evidence="4" id="KW-0812">Transmembrane</keyword>
<dbReference type="SMART" id="SM00382">
    <property type="entry name" value="AAA"/>
    <property type="match status" value="1"/>
</dbReference>
<dbReference type="CDD" id="cd03263">
    <property type="entry name" value="ABC_subfamily_A"/>
    <property type="match status" value="1"/>
</dbReference>
<dbReference type="HOGENOM" id="CLU_000604_1_2_1"/>
<dbReference type="GO" id="GO:0005319">
    <property type="term" value="F:lipid transporter activity"/>
    <property type="evidence" value="ECO:0007669"/>
    <property type="project" value="TreeGrafter"/>
</dbReference>
<keyword evidence="2" id="KW-0547">Nucleotide-binding</keyword>
<dbReference type="OMA" id="HDFMNQK"/>
<name>B8AG67_ORYSI</name>
<proteinExistence type="inferred from homology"/>
<dbReference type="PROSITE" id="PS00211">
    <property type="entry name" value="ABC_TRANSPORTER_1"/>
    <property type="match status" value="1"/>
</dbReference>
<evidence type="ECO:0000259" key="5">
    <source>
        <dbReference type="PROSITE" id="PS50893"/>
    </source>
</evidence>
<organism evidence="6 7">
    <name type="scientific">Oryza sativa subsp. indica</name>
    <name type="common">Rice</name>
    <dbReference type="NCBI Taxonomy" id="39946"/>
    <lineage>
        <taxon>Eukaryota</taxon>
        <taxon>Viridiplantae</taxon>
        <taxon>Streptophyta</taxon>
        <taxon>Embryophyta</taxon>
        <taxon>Tracheophyta</taxon>
        <taxon>Spermatophyta</taxon>
        <taxon>Magnoliopsida</taxon>
        <taxon>Liliopsida</taxon>
        <taxon>Poales</taxon>
        <taxon>Poaceae</taxon>
        <taxon>BOP clade</taxon>
        <taxon>Oryzoideae</taxon>
        <taxon>Oryzeae</taxon>
        <taxon>Oryzinae</taxon>
        <taxon>Oryza</taxon>
        <taxon>Oryza sativa</taxon>
    </lineage>
</organism>
<dbReference type="InterPro" id="IPR017871">
    <property type="entry name" value="ABC_transporter-like_CS"/>
</dbReference>
<keyword evidence="4" id="KW-1133">Transmembrane helix</keyword>
<evidence type="ECO:0000256" key="2">
    <source>
        <dbReference type="ARBA" id="ARBA00022741"/>
    </source>
</evidence>
<evidence type="ECO:0000256" key="4">
    <source>
        <dbReference type="SAM" id="Phobius"/>
    </source>
</evidence>
<dbReference type="SUPFAM" id="SSF52540">
    <property type="entry name" value="P-loop containing nucleoside triphosphate hydrolases"/>
    <property type="match status" value="1"/>
</dbReference>
<dbReference type="EMBL" id="CM000127">
    <property type="protein sequence ID" value="EEC72321.1"/>
    <property type="molecule type" value="Genomic_DNA"/>
</dbReference>
<dbReference type="Pfam" id="PF24526">
    <property type="entry name" value="ABCA12_C"/>
    <property type="match status" value="1"/>
</dbReference>
<keyword evidence="3" id="KW-0067">ATP-binding</keyword>
<gene>
    <name evidence="6" type="ORF">OsI_05517</name>
</gene>
<dbReference type="GO" id="GO:0005524">
    <property type="term" value="F:ATP binding"/>
    <property type="evidence" value="ECO:0007669"/>
    <property type="project" value="UniProtKB-KW"/>
</dbReference>
<comment type="similarity">
    <text evidence="1">Belongs to the ABC transporter superfamily. ABCA family. CPR flippase (TC 3.A.1.211) subfamily.</text>
</comment>
<sequence>MKWVDLNDPKNGMRSVLTIMVLEWFLFLLLAFYLDHFGSFKNGIRKAAVLFHSRIDKNRFQATQQTIQLQEFKASADNEKTDVIKEILQESKNSYSVICDNLKKVYHGKDGNAKKIAVRGLSLSMPRGQCFGVLGPNGAGKTTLINMLTGFTKPTSGTAYIEGMDIQFEMNKIYAGIGVCPQHDLLWETLTGREHLLFYGRLKSLQGAPLSQAIEKSLKNVRLFAGGIADKLVSKYSGGMKRRLSVAISLIGDPKVVYMDEPSSGLDPASRKDLWNAVKSAKQDRAIILTTHSMEEAEFLCDRIGIIANGSLQCIGNSKELKAKYGGSYVLTVTTATGEAEEEMRRLVQSISPTMNIVYHISGTQKFEMAKPMEHAKRRMNVLAWGLADTTNAGGCLHQSCQGE</sequence>
<protein>
    <recommendedName>
        <fullName evidence="5">ABC transporter domain-containing protein</fullName>
    </recommendedName>
</protein>
<keyword evidence="7" id="KW-1185">Reference proteome</keyword>
<dbReference type="InterPro" id="IPR003593">
    <property type="entry name" value="AAA+_ATPase"/>
</dbReference>
<dbReference type="Gramene" id="BGIOSGA007283-TA">
    <property type="protein sequence ID" value="BGIOSGA007283-PA"/>
    <property type="gene ID" value="BGIOSGA007283"/>
</dbReference>
<dbReference type="InterPro" id="IPR027417">
    <property type="entry name" value="P-loop_NTPase"/>
</dbReference>
<reference evidence="6 7" key="1">
    <citation type="journal article" date="2005" name="PLoS Biol.">
        <title>The genomes of Oryza sativa: a history of duplications.</title>
        <authorList>
            <person name="Yu J."/>
            <person name="Wang J."/>
            <person name="Lin W."/>
            <person name="Li S."/>
            <person name="Li H."/>
            <person name="Zhou J."/>
            <person name="Ni P."/>
            <person name="Dong W."/>
            <person name="Hu S."/>
            <person name="Zeng C."/>
            <person name="Zhang J."/>
            <person name="Zhang Y."/>
            <person name="Li R."/>
            <person name="Xu Z."/>
            <person name="Li S."/>
            <person name="Li X."/>
            <person name="Zheng H."/>
            <person name="Cong L."/>
            <person name="Lin L."/>
            <person name="Yin J."/>
            <person name="Geng J."/>
            <person name="Li G."/>
            <person name="Shi J."/>
            <person name="Liu J."/>
            <person name="Lv H."/>
            <person name="Li J."/>
            <person name="Wang J."/>
            <person name="Deng Y."/>
            <person name="Ran L."/>
            <person name="Shi X."/>
            <person name="Wang X."/>
            <person name="Wu Q."/>
            <person name="Li C."/>
            <person name="Ren X."/>
            <person name="Wang J."/>
            <person name="Wang X."/>
            <person name="Li D."/>
            <person name="Liu D."/>
            <person name="Zhang X."/>
            <person name="Ji Z."/>
            <person name="Zhao W."/>
            <person name="Sun Y."/>
            <person name="Zhang Z."/>
            <person name="Bao J."/>
            <person name="Han Y."/>
            <person name="Dong L."/>
            <person name="Ji J."/>
            <person name="Chen P."/>
            <person name="Wu S."/>
            <person name="Liu J."/>
            <person name="Xiao Y."/>
            <person name="Bu D."/>
            <person name="Tan J."/>
            <person name="Yang L."/>
            <person name="Ye C."/>
            <person name="Zhang J."/>
            <person name="Xu J."/>
            <person name="Zhou Y."/>
            <person name="Yu Y."/>
            <person name="Zhang B."/>
            <person name="Zhuang S."/>
            <person name="Wei H."/>
            <person name="Liu B."/>
            <person name="Lei M."/>
            <person name="Yu H."/>
            <person name="Li Y."/>
            <person name="Xu H."/>
            <person name="Wei S."/>
            <person name="He X."/>
            <person name="Fang L."/>
            <person name="Zhang Z."/>
            <person name="Zhang Y."/>
            <person name="Huang X."/>
            <person name="Su Z."/>
            <person name="Tong W."/>
            <person name="Li J."/>
            <person name="Tong Z."/>
            <person name="Li S."/>
            <person name="Ye J."/>
            <person name="Wang L."/>
            <person name="Fang L."/>
            <person name="Lei T."/>
            <person name="Chen C."/>
            <person name="Chen H."/>
            <person name="Xu Z."/>
            <person name="Li H."/>
            <person name="Huang H."/>
            <person name="Zhang F."/>
            <person name="Xu H."/>
            <person name="Li N."/>
            <person name="Zhao C."/>
            <person name="Li S."/>
            <person name="Dong L."/>
            <person name="Huang Y."/>
            <person name="Li L."/>
            <person name="Xi Y."/>
            <person name="Qi Q."/>
            <person name="Li W."/>
            <person name="Zhang B."/>
            <person name="Hu W."/>
            <person name="Zhang Y."/>
            <person name="Tian X."/>
            <person name="Jiao Y."/>
            <person name="Liang X."/>
            <person name="Jin J."/>
            <person name="Gao L."/>
            <person name="Zheng W."/>
            <person name="Hao B."/>
            <person name="Liu S."/>
            <person name="Wang W."/>
            <person name="Yuan L."/>
            <person name="Cao M."/>
            <person name="McDermott J."/>
            <person name="Samudrala R."/>
            <person name="Wang J."/>
            <person name="Wong G.K."/>
            <person name="Yang H."/>
        </authorList>
    </citation>
    <scope>NUCLEOTIDE SEQUENCE [LARGE SCALE GENOMIC DNA]</scope>
    <source>
        <strain evidence="7">cv. 93-11</strain>
    </source>
</reference>
<keyword evidence="4" id="KW-0472">Membrane</keyword>
<dbReference type="PROSITE" id="PS50893">
    <property type="entry name" value="ABC_TRANSPORTER_2"/>
    <property type="match status" value="1"/>
</dbReference>
<feature type="domain" description="ABC transporter" evidence="5">
    <location>
        <begin position="97"/>
        <end position="334"/>
    </location>
</feature>
<feature type="transmembrane region" description="Helical" evidence="4">
    <location>
        <begin position="12"/>
        <end position="34"/>
    </location>
</feature>